<feature type="transmembrane region" description="Helical" evidence="13">
    <location>
        <begin position="388"/>
        <end position="408"/>
    </location>
</feature>
<evidence type="ECO:0000256" key="12">
    <source>
        <dbReference type="ARBA" id="ARBA00031636"/>
    </source>
</evidence>
<protein>
    <recommendedName>
        <fullName evidence="4">Probable multidrug resistance protein NorM</fullName>
    </recommendedName>
    <alternativeName>
        <fullName evidence="12">Multidrug-efflux transporter</fullName>
    </alternativeName>
</protein>
<dbReference type="InterPro" id="IPR002528">
    <property type="entry name" value="MATE_fam"/>
</dbReference>
<evidence type="ECO:0000256" key="11">
    <source>
        <dbReference type="ARBA" id="ARBA00023136"/>
    </source>
</evidence>
<feature type="transmembrane region" description="Helical" evidence="13">
    <location>
        <begin position="315"/>
        <end position="336"/>
    </location>
</feature>
<feature type="transmembrane region" description="Helical" evidence="13">
    <location>
        <begin position="55"/>
        <end position="79"/>
    </location>
</feature>
<evidence type="ECO:0000256" key="8">
    <source>
        <dbReference type="ARBA" id="ARBA00022692"/>
    </source>
</evidence>
<proteinExistence type="inferred from homology"/>
<comment type="subcellular location">
    <subcellularLocation>
        <location evidence="2">Cell membrane</location>
        <topology evidence="2">Multi-pass membrane protein</topology>
    </subcellularLocation>
</comment>
<keyword evidence="6" id="KW-0050">Antiport</keyword>
<evidence type="ECO:0000256" key="7">
    <source>
        <dbReference type="ARBA" id="ARBA00022475"/>
    </source>
</evidence>
<organism evidence="14 15">
    <name type="scientific">Butyricicoccus intestinisimiae</name>
    <dbReference type="NCBI Taxonomy" id="2841509"/>
    <lineage>
        <taxon>Bacteria</taxon>
        <taxon>Bacillati</taxon>
        <taxon>Bacillota</taxon>
        <taxon>Clostridia</taxon>
        <taxon>Eubacteriales</taxon>
        <taxon>Butyricicoccaceae</taxon>
        <taxon>Butyricicoccus</taxon>
    </lineage>
</organism>
<feature type="transmembrane region" description="Helical" evidence="13">
    <location>
        <begin position="414"/>
        <end position="437"/>
    </location>
</feature>
<feature type="transmembrane region" description="Helical" evidence="13">
    <location>
        <begin position="91"/>
        <end position="113"/>
    </location>
</feature>
<reference evidence="14 15" key="1">
    <citation type="submission" date="2021-06" db="EMBL/GenBank/DDBJ databases">
        <authorList>
            <person name="Sun Q."/>
            <person name="Li D."/>
        </authorList>
    </citation>
    <scope>NUCLEOTIDE SEQUENCE [LARGE SCALE GENOMIC DNA]</scope>
    <source>
        <strain evidence="14 15">MSJd-7</strain>
    </source>
</reference>
<sequence>MKDMTKGNPTRLILQFAIPLLIGQLFQQVYSLTDTRIVGSFLGENALAAVGATNSLNSLVIGFLMGMTNGFAIVTARFFGSGDKKSMKKAIAGTVVLSAGTIVVLTLLSVGFLKPLLRVLNTPENLLPLACSYFRVILLGMIVTVFYNACAATLRAVGDSITPLIFLLVATIGNVGLDLLLICVFHMGVASAACATVFSQFISVIMCLVFIKVKYPELVPSREDFSRFLHDSHTFKWMYSTGLSMGFMLSLVNLGSVVLQSAINSFGANIIVAHTAARKLTELFMMPYSVLATTMATYCSQNLGAGKLKRITQGIWRALILSWIWCLLVVLMAYTIVPSLVYMVTGTHVPEIIETASLYLRINTVLYFVTVVISVLRNSLQGMGDMVTPLVSSAIELIGKVAVVFLLVPRLAYMGVILSEPIIWCIMVIPLIVQILFGKRFRDLREEARQTA</sequence>
<dbReference type="InterPro" id="IPR048279">
    <property type="entry name" value="MdtK-like"/>
</dbReference>
<feature type="transmembrane region" description="Helical" evidence="13">
    <location>
        <begin position="356"/>
        <end position="376"/>
    </location>
</feature>
<dbReference type="Proteomes" id="UP000783588">
    <property type="component" value="Unassembled WGS sequence"/>
</dbReference>
<evidence type="ECO:0000256" key="3">
    <source>
        <dbReference type="ARBA" id="ARBA00010199"/>
    </source>
</evidence>
<comment type="similarity">
    <text evidence="3">Belongs to the multi antimicrobial extrusion (MATE) (TC 2.A.66.1) family.</text>
</comment>
<evidence type="ECO:0000256" key="13">
    <source>
        <dbReference type="SAM" id="Phobius"/>
    </source>
</evidence>
<dbReference type="PANTHER" id="PTHR43298">
    <property type="entry name" value="MULTIDRUG RESISTANCE PROTEIN NORM-RELATED"/>
    <property type="match status" value="1"/>
</dbReference>
<keyword evidence="7" id="KW-1003">Cell membrane</keyword>
<keyword evidence="8 13" id="KW-0812">Transmembrane</keyword>
<evidence type="ECO:0000256" key="4">
    <source>
        <dbReference type="ARBA" id="ARBA00020268"/>
    </source>
</evidence>
<accession>A0ABS6EN09</accession>
<evidence type="ECO:0000256" key="6">
    <source>
        <dbReference type="ARBA" id="ARBA00022449"/>
    </source>
</evidence>
<evidence type="ECO:0000256" key="10">
    <source>
        <dbReference type="ARBA" id="ARBA00023065"/>
    </source>
</evidence>
<dbReference type="InterPro" id="IPR050222">
    <property type="entry name" value="MATE_MdtK"/>
</dbReference>
<evidence type="ECO:0000313" key="14">
    <source>
        <dbReference type="EMBL" id="MBU5489079.1"/>
    </source>
</evidence>
<dbReference type="PANTHER" id="PTHR43298:SF2">
    <property type="entry name" value="FMN_FAD EXPORTER YEEO-RELATED"/>
    <property type="match status" value="1"/>
</dbReference>
<dbReference type="PIRSF" id="PIRSF006603">
    <property type="entry name" value="DinF"/>
    <property type="match status" value="1"/>
</dbReference>
<gene>
    <name evidence="14" type="ORF">KQI75_00305</name>
</gene>
<dbReference type="CDD" id="cd13138">
    <property type="entry name" value="MATE_yoeA_like"/>
    <property type="match status" value="1"/>
</dbReference>
<feature type="transmembrane region" description="Helical" evidence="13">
    <location>
        <begin position="133"/>
        <end position="154"/>
    </location>
</feature>
<keyword evidence="11 13" id="KW-0472">Membrane</keyword>
<evidence type="ECO:0000256" key="2">
    <source>
        <dbReference type="ARBA" id="ARBA00004651"/>
    </source>
</evidence>
<evidence type="ECO:0000256" key="5">
    <source>
        <dbReference type="ARBA" id="ARBA00022448"/>
    </source>
</evidence>
<dbReference type="RefSeq" id="WP_216468696.1">
    <property type="nucleotide sequence ID" value="NZ_JAHLQI010000001.1"/>
</dbReference>
<keyword evidence="9 13" id="KW-1133">Transmembrane helix</keyword>
<name>A0ABS6EN09_9FIRM</name>
<feature type="transmembrane region" description="Helical" evidence="13">
    <location>
        <begin position="237"/>
        <end position="263"/>
    </location>
</feature>
<comment type="caution">
    <text evidence="14">The sequence shown here is derived from an EMBL/GenBank/DDBJ whole genome shotgun (WGS) entry which is preliminary data.</text>
</comment>
<keyword evidence="5" id="KW-0813">Transport</keyword>
<dbReference type="Pfam" id="PF01554">
    <property type="entry name" value="MatE"/>
    <property type="match status" value="2"/>
</dbReference>
<feature type="transmembrane region" description="Helical" evidence="13">
    <location>
        <begin position="188"/>
        <end position="211"/>
    </location>
</feature>
<dbReference type="EMBL" id="JAHLQI010000001">
    <property type="protein sequence ID" value="MBU5489079.1"/>
    <property type="molecule type" value="Genomic_DNA"/>
</dbReference>
<evidence type="ECO:0000256" key="9">
    <source>
        <dbReference type="ARBA" id="ARBA00022989"/>
    </source>
</evidence>
<evidence type="ECO:0000313" key="15">
    <source>
        <dbReference type="Proteomes" id="UP000783588"/>
    </source>
</evidence>
<dbReference type="NCBIfam" id="TIGR00797">
    <property type="entry name" value="matE"/>
    <property type="match status" value="1"/>
</dbReference>
<keyword evidence="15" id="KW-1185">Reference proteome</keyword>
<keyword evidence="10" id="KW-0406">Ion transport</keyword>
<evidence type="ECO:0000256" key="1">
    <source>
        <dbReference type="ARBA" id="ARBA00003408"/>
    </source>
</evidence>
<feature type="transmembrane region" description="Helical" evidence="13">
    <location>
        <begin position="161"/>
        <end position="182"/>
    </location>
</feature>
<comment type="function">
    <text evidence="1">Multidrug efflux pump.</text>
</comment>